<feature type="region of interest" description="Disordered" evidence="1">
    <location>
        <begin position="963"/>
        <end position="990"/>
    </location>
</feature>
<feature type="compositionally biased region" description="Basic residues" evidence="1">
    <location>
        <begin position="613"/>
        <end position="625"/>
    </location>
</feature>
<protein>
    <submittedName>
        <fullName evidence="2">Uncharacterized protein</fullName>
    </submittedName>
</protein>
<organism evidence="3">
    <name type="scientific">Volvox carteri f. nagariensis</name>
    <dbReference type="NCBI Taxonomy" id="3068"/>
    <lineage>
        <taxon>Eukaryota</taxon>
        <taxon>Viridiplantae</taxon>
        <taxon>Chlorophyta</taxon>
        <taxon>core chlorophytes</taxon>
        <taxon>Chlorophyceae</taxon>
        <taxon>CS clade</taxon>
        <taxon>Chlamydomonadales</taxon>
        <taxon>Volvocaceae</taxon>
        <taxon>Volvox</taxon>
    </lineage>
</organism>
<dbReference type="GeneID" id="9625958"/>
<feature type="compositionally biased region" description="Low complexity" evidence="1">
    <location>
        <begin position="133"/>
        <end position="142"/>
    </location>
</feature>
<feature type="compositionally biased region" description="Basic and acidic residues" evidence="1">
    <location>
        <begin position="58"/>
        <end position="72"/>
    </location>
</feature>
<feature type="compositionally biased region" description="Basic and acidic residues" evidence="1">
    <location>
        <begin position="294"/>
        <end position="306"/>
    </location>
</feature>
<name>D8UKE8_VOLCA</name>
<feature type="compositionally biased region" description="Low complexity" evidence="1">
    <location>
        <begin position="729"/>
        <end position="739"/>
    </location>
</feature>
<evidence type="ECO:0000313" key="2">
    <source>
        <dbReference type="EMBL" id="EFJ39801.1"/>
    </source>
</evidence>
<dbReference type="OrthoDB" id="10676153at2759"/>
<dbReference type="AlphaFoldDB" id="D8UKE8"/>
<feature type="compositionally biased region" description="Basic and acidic residues" evidence="1">
    <location>
        <begin position="967"/>
        <end position="982"/>
    </location>
</feature>
<feature type="compositionally biased region" description="Low complexity" evidence="1">
    <location>
        <begin position="203"/>
        <end position="213"/>
    </location>
</feature>
<sequence>MQSQADLRRMSRTEYAAVAATTTTGDAKAAAVSDRRHRDRGADGASSPPPQQTRRRVGVREAPEESPDDHTTSHRTAISSSSTSGSSTYGSSNIRSSSGSSYITTDTTSISSASTMETKAEAATNGGSQRQQPGVPDAVPAAAAKAEAKSLAASGSGGAPVTEVSDVIMICSSSSSEGVEEVERRMAKEKRLPIRGARAAAAAATTAAGAATRGGKRRGRRSGGDTAGVATAGDGGHAPARSVLPYRPLTDTGMGVLYDNPRACVPLPEQHVREWFPGAFYRGDIARTSGGTHTHTDIDTDSHGDVESSDGDATEGKGGRQLRSGGGGGSCHRSSRQREARAGGISLKRPRRVWLGSPKRLHLSIELVGRDGRDPRYNRVRGPHEATIKTSRGLEPYSLMLDRRVREELSGCRLLGYGGQPGPEPARRSRWKPRAAGVRLFVQPESSEEAVAEALRDAEEEERGKEGGVLKRRQGKRTRQESGSEDEEMQDEVEDGEEEEDDREGRGRRPGLKPCSDRTGPAAAKAQVETFPASASALPSHGPRGPPAHRGRRALTKVESVVSPAPEPEDKETKKEHKEEKQQQKNVDHQGGKAAINLLAAPPLPPLPPVKRPVGRPRKHPKKVPQAKPPPPTAAGASIPEKADRKGPATAASCLPGALNERPAPGAMSTRSGAKSAIAPMKQEHMLLDQQGSKDLCCGGGMVGGPTAAGLQQGTSPVPDGGLKTGSGRLLSQQEQQRQQQHKQRLTPDARVRGRLGRAAGHPSASLQQQWRSCGTVKLYEQSIAAAEGTDDARGGGSDGMLEAATVPSCGGDAGVVTATTTAAAPPLGPARTAAGEQVLRGPGAGHGGGSTSTSGGVERPGFLRGLEPKKAAENDGPPPPPRSDSAAHCGSGGNGRGGDGPSSAAAGTNGSCGSGGGDGGSGGNDAIACIQSERALPPGEQLSGPLAALEDCLGDMRRLLGQSVGEEQRQRPRGTTNKDDNTAAAGSGRVGGECGGAGVMVGSGSSCWPAASWLRRCTLLGGVTHGDGGGGGGGDGEGQVQGEEGDGEEVTPEAVAATACMNVVGQRFYTAKLLRVWYEGMVRMVLGIGADGACVCREGGGEVESGGKAVAEAGLRLAERQGQMLLGDARLLRRALMRAEAEALACRGLWGTGGPVGPSN</sequence>
<feature type="compositionally biased region" description="Gly residues" evidence="1">
    <location>
        <begin position="1026"/>
        <end position="1040"/>
    </location>
</feature>
<proteinExistence type="predicted"/>
<feature type="compositionally biased region" description="Basic and acidic residues" evidence="1">
    <location>
        <begin position="454"/>
        <end position="469"/>
    </location>
</feature>
<feature type="compositionally biased region" description="Pro residues" evidence="1">
    <location>
        <begin position="602"/>
        <end position="611"/>
    </location>
</feature>
<dbReference type="RefSeq" id="XP_002959137.1">
    <property type="nucleotide sequence ID" value="XM_002959091.1"/>
</dbReference>
<reference evidence="2 3" key="1">
    <citation type="journal article" date="2010" name="Science">
        <title>Genomic analysis of organismal complexity in the multicellular green alga Volvox carteri.</title>
        <authorList>
            <person name="Prochnik S.E."/>
            <person name="Umen J."/>
            <person name="Nedelcu A.M."/>
            <person name="Hallmann A."/>
            <person name="Miller S.M."/>
            <person name="Nishii I."/>
            <person name="Ferris P."/>
            <person name="Kuo A."/>
            <person name="Mitros T."/>
            <person name="Fritz-Laylin L.K."/>
            <person name="Hellsten U."/>
            <person name="Chapman J."/>
            <person name="Simakov O."/>
            <person name="Rensing S.A."/>
            <person name="Terry A."/>
            <person name="Pangilinan J."/>
            <person name="Kapitonov V."/>
            <person name="Jurka J."/>
            <person name="Salamov A."/>
            <person name="Shapiro H."/>
            <person name="Schmutz J."/>
            <person name="Grimwood J."/>
            <person name="Lindquist E."/>
            <person name="Lucas S."/>
            <person name="Grigoriev I.V."/>
            <person name="Schmitt R."/>
            <person name="Kirk D."/>
            <person name="Rokhsar D.S."/>
        </authorList>
    </citation>
    <scope>NUCLEOTIDE SEQUENCE [LARGE SCALE GENOMIC DNA]</scope>
    <source>
        <strain evidence="3">f. Nagariensis / Eve</strain>
    </source>
</reference>
<feature type="compositionally biased region" description="Gly residues" evidence="1">
    <location>
        <begin position="891"/>
        <end position="901"/>
    </location>
</feature>
<dbReference type="EMBL" id="GL378445">
    <property type="protein sequence ID" value="EFJ39801.1"/>
    <property type="molecule type" value="Genomic_DNA"/>
</dbReference>
<feature type="compositionally biased region" description="Low complexity" evidence="1">
    <location>
        <begin position="18"/>
        <end position="31"/>
    </location>
</feature>
<feature type="compositionally biased region" description="Acidic residues" evidence="1">
    <location>
        <begin position="483"/>
        <end position="502"/>
    </location>
</feature>
<feature type="region of interest" description="Disordered" evidence="1">
    <location>
        <begin position="442"/>
        <end position="770"/>
    </location>
</feature>
<dbReference type="KEGG" id="vcn:VOLCADRAFT_100534"/>
<accession>D8UKE8</accession>
<feature type="region of interest" description="Disordered" evidence="1">
    <location>
        <begin position="291"/>
        <end position="344"/>
    </location>
</feature>
<keyword evidence="3" id="KW-1185">Reference proteome</keyword>
<feature type="compositionally biased region" description="Low complexity" evidence="1">
    <location>
        <begin position="74"/>
        <end position="115"/>
    </location>
</feature>
<feature type="region of interest" description="Disordered" evidence="1">
    <location>
        <begin position="18"/>
        <end position="142"/>
    </location>
</feature>
<evidence type="ECO:0000313" key="3">
    <source>
        <dbReference type="Proteomes" id="UP000001058"/>
    </source>
</evidence>
<feature type="region of interest" description="Disordered" evidence="1">
    <location>
        <begin position="1026"/>
        <end position="1051"/>
    </location>
</feature>
<evidence type="ECO:0000256" key="1">
    <source>
        <dbReference type="SAM" id="MobiDB-lite"/>
    </source>
</evidence>
<feature type="compositionally biased region" description="Basic and acidic residues" evidence="1">
    <location>
        <begin position="571"/>
        <end position="591"/>
    </location>
</feature>
<dbReference type="Proteomes" id="UP000001058">
    <property type="component" value="Unassembled WGS sequence"/>
</dbReference>
<gene>
    <name evidence="2" type="ORF">VOLCADRAFT_100534</name>
</gene>
<dbReference type="InParanoid" id="D8UKE8"/>
<feature type="region of interest" description="Disordered" evidence="1">
    <location>
        <begin position="203"/>
        <end position="246"/>
    </location>
</feature>
<feature type="region of interest" description="Disordered" evidence="1">
    <location>
        <begin position="838"/>
        <end position="910"/>
    </location>
</feature>
<feature type="compositionally biased region" description="Basic and acidic residues" evidence="1">
    <location>
        <begin position="33"/>
        <end position="42"/>
    </location>
</feature>